<dbReference type="SFLD" id="SFLDS00003">
    <property type="entry name" value="Haloacid_Dehalogenase"/>
    <property type="match status" value="1"/>
</dbReference>
<dbReference type="NCBIfam" id="TIGR01509">
    <property type="entry name" value="HAD-SF-IA-v3"/>
    <property type="match status" value="1"/>
</dbReference>
<organism evidence="1 2">
    <name type="scientific">Parahaliea maris</name>
    <dbReference type="NCBI Taxonomy" id="2716870"/>
    <lineage>
        <taxon>Bacteria</taxon>
        <taxon>Pseudomonadati</taxon>
        <taxon>Pseudomonadota</taxon>
        <taxon>Gammaproteobacteria</taxon>
        <taxon>Cellvibrionales</taxon>
        <taxon>Halieaceae</taxon>
        <taxon>Parahaliea</taxon>
    </lineage>
</organism>
<dbReference type="EMBL" id="VRZA01000012">
    <property type="protein sequence ID" value="TXS89065.1"/>
    <property type="molecule type" value="Genomic_DNA"/>
</dbReference>
<dbReference type="InterPro" id="IPR023214">
    <property type="entry name" value="HAD_sf"/>
</dbReference>
<dbReference type="InterPro" id="IPR050155">
    <property type="entry name" value="HAD-like_hydrolase_sf"/>
</dbReference>
<gene>
    <name evidence="1" type="ORF">FV139_20510</name>
</gene>
<dbReference type="InterPro" id="IPR023198">
    <property type="entry name" value="PGP-like_dom2"/>
</dbReference>
<dbReference type="SUPFAM" id="SSF56784">
    <property type="entry name" value="HAD-like"/>
    <property type="match status" value="1"/>
</dbReference>
<dbReference type="PANTHER" id="PTHR43434">
    <property type="entry name" value="PHOSPHOGLYCOLATE PHOSPHATASE"/>
    <property type="match status" value="1"/>
</dbReference>
<evidence type="ECO:0000313" key="1">
    <source>
        <dbReference type="EMBL" id="TXS89065.1"/>
    </source>
</evidence>
<dbReference type="InterPro" id="IPR041492">
    <property type="entry name" value="HAD_2"/>
</dbReference>
<dbReference type="GO" id="GO:0005829">
    <property type="term" value="C:cytosol"/>
    <property type="evidence" value="ECO:0007669"/>
    <property type="project" value="TreeGrafter"/>
</dbReference>
<dbReference type="GO" id="GO:0008967">
    <property type="term" value="F:phosphoglycolate phosphatase activity"/>
    <property type="evidence" value="ECO:0007669"/>
    <property type="project" value="TreeGrafter"/>
</dbReference>
<dbReference type="SFLD" id="SFLDG01129">
    <property type="entry name" value="C1.5:_HAD__Beta-PGM__Phosphata"/>
    <property type="match status" value="1"/>
</dbReference>
<accession>A0A5C8ZLM1</accession>
<dbReference type="InterPro" id="IPR036412">
    <property type="entry name" value="HAD-like_sf"/>
</dbReference>
<sequence>MIVIFDWDGTLCDSVDGIVRAMRAAAEELAMALPAEQAVRDIVGLGLPQAVARLFPDVSEVGRAAVAEAYSRQYIAATSSGPPPLFAGARELLGALRSAGFELAVATGKSRRGLNRVLAGAGMEDYFDATRCADETASKPDPLMLRQILDQRGRLPGQAVMVGDSEYDLAMAASAGMASIGVSFGVHAPKRLQQHAPLGIVDQLSELLPLLEGVFDRTG</sequence>
<dbReference type="RefSeq" id="WP_148070363.1">
    <property type="nucleotide sequence ID" value="NZ_VRZA01000012.1"/>
</dbReference>
<protein>
    <submittedName>
        <fullName evidence="1">HAD-IA family hydrolase</fullName>
    </submittedName>
</protein>
<keyword evidence="1" id="KW-0378">Hydrolase</keyword>
<name>A0A5C8ZLM1_9GAMM</name>
<dbReference type="Pfam" id="PF13419">
    <property type="entry name" value="HAD_2"/>
    <property type="match status" value="1"/>
</dbReference>
<evidence type="ECO:0000313" key="2">
    <source>
        <dbReference type="Proteomes" id="UP000321039"/>
    </source>
</evidence>
<reference evidence="1 2" key="1">
    <citation type="submission" date="2019-08" db="EMBL/GenBank/DDBJ databases">
        <title>Parahaliea maris sp. nov., isolated from the surface seawater.</title>
        <authorList>
            <person name="Liu Y."/>
        </authorList>
    </citation>
    <scope>NUCLEOTIDE SEQUENCE [LARGE SCALE GENOMIC DNA]</scope>
    <source>
        <strain evidence="1 2">HSLHS9</strain>
    </source>
</reference>
<comment type="caution">
    <text evidence="1">The sequence shown here is derived from an EMBL/GenBank/DDBJ whole genome shotgun (WGS) entry which is preliminary data.</text>
</comment>
<dbReference type="PANTHER" id="PTHR43434:SF24">
    <property type="entry name" value="HYDROLASE-RELATED"/>
    <property type="match status" value="1"/>
</dbReference>
<keyword evidence="2" id="KW-1185">Reference proteome</keyword>
<dbReference type="Gene3D" id="3.40.50.1000">
    <property type="entry name" value="HAD superfamily/HAD-like"/>
    <property type="match status" value="1"/>
</dbReference>
<dbReference type="InterPro" id="IPR006439">
    <property type="entry name" value="HAD-SF_hydro_IA"/>
</dbReference>
<proteinExistence type="predicted"/>
<dbReference type="GO" id="GO:0006281">
    <property type="term" value="P:DNA repair"/>
    <property type="evidence" value="ECO:0007669"/>
    <property type="project" value="TreeGrafter"/>
</dbReference>
<dbReference type="Gene3D" id="1.10.150.240">
    <property type="entry name" value="Putative phosphatase, domain 2"/>
    <property type="match status" value="1"/>
</dbReference>
<dbReference type="AlphaFoldDB" id="A0A5C8ZLM1"/>
<dbReference type="NCBIfam" id="TIGR01549">
    <property type="entry name" value="HAD-SF-IA-v1"/>
    <property type="match status" value="1"/>
</dbReference>
<dbReference type="Proteomes" id="UP000321039">
    <property type="component" value="Unassembled WGS sequence"/>
</dbReference>